<dbReference type="Proteomes" id="UP000503540">
    <property type="component" value="Chromosome"/>
</dbReference>
<feature type="domain" description="DUF7373" evidence="2">
    <location>
        <begin position="51"/>
        <end position="257"/>
    </location>
</feature>
<evidence type="ECO:0000313" key="4">
    <source>
        <dbReference type="EMBL" id="QIS09059.1"/>
    </source>
</evidence>
<accession>A0A6G9Y780</accession>
<sequence>MIRTGWALLAAIVTATLAAGCGGQPDKPAEPVVDLSQLDVGNLPTKPRDLGVAKNLDQARLVQAMRLGNYVPLPVEIDPAVKYAGSPVNGIVRIFQSLESGAIVQRMDAKPDQFTTAETGLVGGFVSTGLSDQVPNLSYELDNVVMLYADEQSAAAAATAMEQADFQAMAGAEPVQIGKYPPAHAHHAPGIPGLIRSWYAAGRFVIFTYIFDNVMSILHEQRLPQLVDRVEKSIDAITPRVRQFPVTPTDQLLNTPIDLDGMLGRTLSTVTVDRSQRGIPGVYDRHGGLQIVLRPDLDIDQFEQAGVDRVAFAGGFVFRARDTEAAEKLADQHAILGKRYKTAPSPKGLPIARCRELKDPQSMYMRFMCVVRSGRYVAELAADQLTDVQQRISAQYAILANGG</sequence>
<dbReference type="PROSITE" id="PS51257">
    <property type="entry name" value="PROKAR_LIPOPROTEIN"/>
    <property type="match status" value="1"/>
</dbReference>
<feature type="signal peptide" evidence="1">
    <location>
        <begin position="1"/>
        <end position="18"/>
    </location>
</feature>
<evidence type="ECO:0000256" key="1">
    <source>
        <dbReference type="SAM" id="SignalP"/>
    </source>
</evidence>
<dbReference type="InterPro" id="IPR056463">
    <property type="entry name" value="DUF7373_C"/>
</dbReference>
<reference evidence="4 5" key="1">
    <citation type="journal article" date="2019" name="ACS Chem. Biol.">
        <title>Identification and Mobilization of a Cryptic Antibiotic Biosynthesis Gene Locus from a Human-Pathogenic Nocardia Isolate.</title>
        <authorList>
            <person name="Herisse M."/>
            <person name="Ishida K."/>
            <person name="Porter J.L."/>
            <person name="Howden B."/>
            <person name="Hertweck C."/>
            <person name="Stinear T.P."/>
            <person name="Pidot S.J."/>
        </authorList>
    </citation>
    <scope>NUCLEOTIDE SEQUENCE [LARGE SCALE GENOMIC DNA]</scope>
    <source>
        <strain evidence="4 5">AUSMDU00012717</strain>
    </source>
</reference>
<gene>
    <name evidence="4" type="ORF">F5544_05735</name>
</gene>
<proteinExistence type="predicted"/>
<feature type="domain" description="DUF7373" evidence="3">
    <location>
        <begin position="262"/>
        <end position="401"/>
    </location>
</feature>
<dbReference type="Pfam" id="PF24088">
    <property type="entry name" value="DUF7373"/>
    <property type="match status" value="1"/>
</dbReference>
<dbReference type="KEGG" id="nah:F5544_05735"/>
<feature type="chain" id="PRO_5039605418" evidence="1">
    <location>
        <begin position="19"/>
        <end position="403"/>
    </location>
</feature>
<dbReference type="Pfam" id="PF24092">
    <property type="entry name" value="DUF7373_C"/>
    <property type="match status" value="1"/>
</dbReference>
<dbReference type="EMBL" id="CP046172">
    <property type="protein sequence ID" value="QIS09059.1"/>
    <property type="molecule type" value="Genomic_DNA"/>
</dbReference>
<evidence type="ECO:0000313" key="5">
    <source>
        <dbReference type="Proteomes" id="UP000503540"/>
    </source>
</evidence>
<keyword evidence="1" id="KW-0732">Signal</keyword>
<dbReference type="InterPro" id="IPR055797">
    <property type="entry name" value="DUF7373"/>
</dbReference>
<evidence type="ECO:0000259" key="2">
    <source>
        <dbReference type="Pfam" id="PF24088"/>
    </source>
</evidence>
<protein>
    <submittedName>
        <fullName evidence="4">Uncharacterized protein</fullName>
    </submittedName>
</protein>
<dbReference type="RefSeq" id="WP_167472216.1">
    <property type="nucleotide sequence ID" value="NZ_CP046172.1"/>
</dbReference>
<organism evidence="4 5">
    <name type="scientific">Nocardia arthritidis</name>
    <dbReference type="NCBI Taxonomy" id="228602"/>
    <lineage>
        <taxon>Bacteria</taxon>
        <taxon>Bacillati</taxon>
        <taxon>Actinomycetota</taxon>
        <taxon>Actinomycetes</taxon>
        <taxon>Mycobacteriales</taxon>
        <taxon>Nocardiaceae</taxon>
        <taxon>Nocardia</taxon>
    </lineage>
</organism>
<keyword evidence="5" id="KW-1185">Reference proteome</keyword>
<evidence type="ECO:0000259" key="3">
    <source>
        <dbReference type="Pfam" id="PF24092"/>
    </source>
</evidence>
<name>A0A6G9Y780_9NOCA</name>
<dbReference type="AlphaFoldDB" id="A0A6G9Y780"/>